<name>A0A3M8B983_9BACL</name>
<reference evidence="1 2" key="1">
    <citation type="submission" date="2018-10" db="EMBL/GenBank/DDBJ databases">
        <title>Phylogenomics of Brevibacillus.</title>
        <authorList>
            <person name="Dunlap C."/>
        </authorList>
    </citation>
    <scope>NUCLEOTIDE SEQUENCE [LARGE SCALE GENOMIC DNA]</scope>
    <source>
        <strain evidence="1 2">DSM 100115</strain>
    </source>
</reference>
<dbReference type="Proteomes" id="UP000268829">
    <property type="component" value="Unassembled WGS sequence"/>
</dbReference>
<evidence type="ECO:0000313" key="2">
    <source>
        <dbReference type="Proteomes" id="UP000268829"/>
    </source>
</evidence>
<sequence>MNIEEAKEFYQKKMSEDLFGIVNPPEYQCQYINTIVKTLKDVYKSTSKAKYMGENDLIDLVNDINRELYRIDDDIEDIRGALENARKWGQEWKDLCKKIIERYNIDVQELI</sequence>
<keyword evidence="2" id="KW-1185">Reference proteome</keyword>
<dbReference type="RefSeq" id="WP_122903562.1">
    <property type="nucleotide sequence ID" value="NZ_RHHS01000013.1"/>
</dbReference>
<dbReference type="AlphaFoldDB" id="A0A3M8B983"/>
<protein>
    <submittedName>
        <fullName evidence="1">Uncharacterized protein</fullName>
    </submittedName>
</protein>
<dbReference type="EMBL" id="RHHS01000013">
    <property type="protein sequence ID" value="RNB59395.1"/>
    <property type="molecule type" value="Genomic_DNA"/>
</dbReference>
<evidence type="ECO:0000313" key="1">
    <source>
        <dbReference type="EMBL" id="RNB59395.1"/>
    </source>
</evidence>
<organism evidence="1 2">
    <name type="scientific">Brevibacillus gelatini</name>
    <dbReference type="NCBI Taxonomy" id="1655277"/>
    <lineage>
        <taxon>Bacteria</taxon>
        <taxon>Bacillati</taxon>
        <taxon>Bacillota</taxon>
        <taxon>Bacilli</taxon>
        <taxon>Bacillales</taxon>
        <taxon>Paenibacillaceae</taxon>
        <taxon>Brevibacillus</taxon>
    </lineage>
</organism>
<comment type="caution">
    <text evidence="1">The sequence shown here is derived from an EMBL/GenBank/DDBJ whole genome shotgun (WGS) entry which is preliminary data.</text>
</comment>
<proteinExistence type="predicted"/>
<accession>A0A3M8B983</accession>
<gene>
    <name evidence="1" type="ORF">EDM57_04435</name>
</gene>
<dbReference type="OrthoDB" id="2934340at2"/>